<dbReference type="Proteomes" id="UP000298433">
    <property type="component" value="Unassembled WGS sequence"/>
</dbReference>
<reference evidence="2 3" key="1">
    <citation type="submission" date="2019-03" db="EMBL/GenBank/DDBJ databases">
        <title>Genomics of glacier-inhabiting Cryobacterium strains.</title>
        <authorList>
            <person name="Liu Q."/>
            <person name="Xin Y.-H."/>
        </authorList>
    </citation>
    <scope>NUCLEOTIDE SEQUENCE [LARGE SCALE GENOMIC DNA]</scope>
    <source>
        <strain evidence="2 3">TMT2-48-2</strain>
    </source>
</reference>
<dbReference type="EMBL" id="SOGN01000035">
    <property type="protein sequence ID" value="TFC81138.1"/>
    <property type="molecule type" value="Genomic_DNA"/>
</dbReference>
<keyword evidence="3" id="KW-1185">Reference proteome</keyword>
<evidence type="ECO:0000256" key="1">
    <source>
        <dbReference type="SAM" id="MobiDB-lite"/>
    </source>
</evidence>
<name>A0A4V3II95_9MICO</name>
<evidence type="ECO:0000313" key="3">
    <source>
        <dbReference type="Proteomes" id="UP000298433"/>
    </source>
</evidence>
<feature type="region of interest" description="Disordered" evidence="1">
    <location>
        <begin position="96"/>
        <end position="145"/>
    </location>
</feature>
<accession>A0A4V3II95</accession>
<sequence length="145" mass="15601">MFGRRRRVTPVAPVTPPPVPELSDAQIFDLLHTEIARLVGAQGQWTLVPRSIDDTDVIFHGLKANQIASTLATVLRTETAALRGEVIAEPTALPFSPAPISVWADPERADPERAGPERAGPERAPAIAVPRFSAADSKDRARLVA</sequence>
<feature type="compositionally biased region" description="Basic and acidic residues" evidence="1">
    <location>
        <begin position="105"/>
        <end position="121"/>
    </location>
</feature>
<evidence type="ECO:0000313" key="2">
    <source>
        <dbReference type="EMBL" id="TFC81138.1"/>
    </source>
</evidence>
<feature type="compositionally biased region" description="Basic and acidic residues" evidence="1">
    <location>
        <begin position="136"/>
        <end position="145"/>
    </location>
</feature>
<dbReference type="OrthoDB" id="5125852at2"/>
<dbReference type="AlphaFoldDB" id="A0A4V3II95"/>
<protein>
    <submittedName>
        <fullName evidence="2">Uncharacterized protein</fullName>
    </submittedName>
</protein>
<proteinExistence type="predicted"/>
<organism evidence="2 3">
    <name type="scientific">Cryobacterium cheniae</name>
    <dbReference type="NCBI Taxonomy" id="1259262"/>
    <lineage>
        <taxon>Bacteria</taxon>
        <taxon>Bacillati</taxon>
        <taxon>Actinomycetota</taxon>
        <taxon>Actinomycetes</taxon>
        <taxon>Micrococcales</taxon>
        <taxon>Microbacteriaceae</taxon>
        <taxon>Cryobacterium</taxon>
    </lineage>
</organism>
<gene>
    <name evidence="2" type="ORF">E3T23_06475</name>
</gene>
<comment type="caution">
    <text evidence="2">The sequence shown here is derived from an EMBL/GenBank/DDBJ whole genome shotgun (WGS) entry which is preliminary data.</text>
</comment>
<dbReference type="RefSeq" id="WP_134369570.1">
    <property type="nucleotide sequence ID" value="NZ_SOGN01000035.1"/>
</dbReference>